<evidence type="ECO:0000256" key="2">
    <source>
        <dbReference type="ARBA" id="ARBA00022980"/>
    </source>
</evidence>
<dbReference type="CDD" id="cd00473">
    <property type="entry name" value="bS6"/>
    <property type="match status" value="1"/>
</dbReference>
<dbReference type="InterPro" id="IPR014717">
    <property type="entry name" value="Transl_elong_EF1B/ribsomal_bS6"/>
</dbReference>
<comment type="caution">
    <text evidence="8">The sequence shown here is derived from an EMBL/GenBank/DDBJ whole genome shotgun (WGS) entry which is preliminary data.</text>
</comment>
<dbReference type="Pfam" id="PF01250">
    <property type="entry name" value="Ribosomal_S6"/>
    <property type="match status" value="1"/>
</dbReference>
<dbReference type="Gene3D" id="3.30.70.60">
    <property type="match status" value="1"/>
</dbReference>
<proteinExistence type="inferred from homology"/>
<protein>
    <recommendedName>
        <fullName evidence="5 6">Small ribosomal subunit protein bS6</fullName>
    </recommendedName>
</protein>
<dbReference type="SUPFAM" id="SSF54995">
    <property type="entry name" value="Ribosomal protein S6"/>
    <property type="match status" value="1"/>
</dbReference>
<reference evidence="8 9" key="1">
    <citation type="submission" date="2020-07" db="EMBL/GenBank/DDBJ databases">
        <authorList>
            <person name="Partida-Martinez L."/>
            <person name="Huntemann M."/>
            <person name="Clum A."/>
            <person name="Wang J."/>
            <person name="Palaniappan K."/>
            <person name="Ritter S."/>
            <person name="Chen I.-M."/>
            <person name="Stamatis D."/>
            <person name="Reddy T."/>
            <person name="O'Malley R."/>
            <person name="Daum C."/>
            <person name="Shapiro N."/>
            <person name="Ivanova N."/>
            <person name="Kyrpides N."/>
            <person name="Woyke T."/>
        </authorList>
    </citation>
    <scope>NUCLEOTIDE SEQUENCE [LARGE SCALE GENOMIC DNA]</scope>
    <source>
        <strain evidence="8 9">AS2.3</strain>
    </source>
</reference>
<dbReference type="GO" id="GO:0003735">
    <property type="term" value="F:structural constituent of ribosome"/>
    <property type="evidence" value="ECO:0007669"/>
    <property type="project" value="InterPro"/>
</dbReference>
<keyword evidence="2 6" id="KW-0689">Ribosomal protein</keyword>
<name>A0A7Y9FNK7_9SPHN</name>
<dbReference type="EMBL" id="JACCBY010000002">
    <property type="protein sequence ID" value="NYD90297.1"/>
    <property type="molecule type" value="Genomic_DNA"/>
</dbReference>
<comment type="similarity">
    <text evidence="1 6">Belongs to the bacterial ribosomal protein bS6 family.</text>
</comment>
<dbReference type="InterPro" id="IPR000529">
    <property type="entry name" value="Ribosomal_bS6"/>
</dbReference>
<evidence type="ECO:0000256" key="5">
    <source>
        <dbReference type="ARBA" id="ARBA00035294"/>
    </source>
</evidence>
<dbReference type="GO" id="GO:0006412">
    <property type="term" value="P:translation"/>
    <property type="evidence" value="ECO:0007669"/>
    <property type="project" value="UniProtKB-UniRule"/>
</dbReference>
<accession>A0A7Y9FNK7</accession>
<dbReference type="HAMAP" id="MF_00360">
    <property type="entry name" value="Ribosomal_bS6"/>
    <property type="match status" value="1"/>
</dbReference>
<feature type="compositionally biased region" description="Basic and acidic residues" evidence="7">
    <location>
        <begin position="118"/>
        <end position="156"/>
    </location>
</feature>
<evidence type="ECO:0000256" key="6">
    <source>
        <dbReference type="HAMAP-Rule" id="MF_00360"/>
    </source>
</evidence>
<dbReference type="GO" id="GO:0022627">
    <property type="term" value="C:cytosolic small ribosomal subunit"/>
    <property type="evidence" value="ECO:0007669"/>
    <property type="project" value="TreeGrafter"/>
</dbReference>
<keyword evidence="6" id="KW-0699">rRNA-binding</keyword>
<evidence type="ECO:0000256" key="4">
    <source>
        <dbReference type="ARBA" id="ARBA00035104"/>
    </source>
</evidence>
<keyword evidence="3 6" id="KW-0687">Ribonucleoprotein</keyword>
<evidence type="ECO:0000313" key="9">
    <source>
        <dbReference type="Proteomes" id="UP000517753"/>
    </source>
</evidence>
<dbReference type="GO" id="GO:0070181">
    <property type="term" value="F:small ribosomal subunit rRNA binding"/>
    <property type="evidence" value="ECO:0007669"/>
    <property type="project" value="TreeGrafter"/>
</dbReference>
<dbReference type="NCBIfam" id="TIGR00166">
    <property type="entry name" value="S6"/>
    <property type="match status" value="1"/>
</dbReference>
<sequence>MGRRQRSANEGKGMALYEHVFLARQDLAQAQVDALAENATKIIEDNNGRVVKTETWGLRSLAYRIAKNRKAHYVMLEIDAPGTVIAELERQTQINEDVIRYMTVKVDALEEGPTVMMRKQERDRERRGDREGGRDGGPRGDRPDRGPRRDREEEAA</sequence>
<dbReference type="PANTHER" id="PTHR21011:SF1">
    <property type="entry name" value="SMALL RIBOSOMAL SUBUNIT PROTEIN BS6M"/>
    <property type="match status" value="1"/>
</dbReference>
<keyword evidence="9" id="KW-1185">Reference proteome</keyword>
<keyword evidence="6" id="KW-0694">RNA-binding</keyword>
<evidence type="ECO:0000256" key="1">
    <source>
        <dbReference type="ARBA" id="ARBA00009512"/>
    </source>
</evidence>
<dbReference type="PANTHER" id="PTHR21011">
    <property type="entry name" value="MITOCHONDRIAL 28S RIBOSOMAL PROTEIN S6"/>
    <property type="match status" value="1"/>
</dbReference>
<evidence type="ECO:0000256" key="3">
    <source>
        <dbReference type="ARBA" id="ARBA00023274"/>
    </source>
</evidence>
<evidence type="ECO:0000256" key="7">
    <source>
        <dbReference type="SAM" id="MobiDB-lite"/>
    </source>
</evidence>
<organism evidence="8 9">
    <name type="scientific">Sphingomonas melonis</name>
    <dbReference type="NCBI Taxonomy" id="152682"/>
    <lineage>
        <taxon>Bacteria</taxon>
        <taxon>Pseudomonadati</taxon>
        <taxon>Pseudomonadota</taxon>
        <taxon>Alphaproteobacteria</taxon>
        <taxon>Sphingomonadales</taxon>
        <taxon>Sphingomonadaceae</taxon>
        <taxon>Sphingomonas</taxon>
    </lineage>
</organism>
<gene>
    <name evidence="6" type="primary">rpsF</name>
    <name evidence="8" type="ORF">HD841_002077</name>
</gene>
<evidence type="ECO:0000313" key="8">
    <source>
        <dbReference type="EMBL" id="NYD90297.1"/>
    </source>
</evidence>
<dbReference type="InterPro" id="IPR020814">
    <property type="entry name" value="Ribosomal_S6_plastid/chlpt"/>
</dbReference>
<feature type="region of interest" description="Disordered" evidence="7">
    <location>
        <begin position="112"/>
        <end position="156"/>
    </location>
</feature>
<reference evidence="8 9" key="2">
    <citation type="submission" date="2020-08" db="EMBL/GenBank/DDBJ databases">
        <title>The Agave Microbiome: Exploring the role of microbial communities in plant adaptations to desert environments.</title>
        <authorList>
            <person name="Partida-Martinez L.P."/>
        </authorList>
    </citation>
    <scope>NUCLEOTIDE SEQUENCE [LARGE SCALE GENOMIC DNA]</scope>
    <source>
        <strain evidence="8 9">AS2.3</strain>
    </source>
</reference>
<dbReference type="AlphaFoldDB" id="A0A7Y9FNK7"/>
<dbReference type="InterPro" id="IPR035980">
    <property type="entry name" value="Ribosomal_bS6_sf"/>
</dbReference>
<comment type="function">
    <text evidence="4 6">Binds together with bS18 to 16S ribosomal RNA.</text>
</comment>
<dbReference type="Proteomes" id="UP000517753">
    <property type="component" value="Unassembled WGS sequence"/>
</dbReference>